<dbReference type="GO" id="GO:0003700">
    <property type="term" value="F:DNA-binding transcription factor activity"/>
    <property type="evidence" value="ECO:0007669"/>
    <property type="project" value="TreeGrafter"/>
</dbReference>
<protein>
    <recommendedName>
        <fullName evidence="3">HTH tetR-type domain-containing protein</fullName>
    </recommendedName>
</protein>
<feature type="DNA-binding region" description="H-T-H motif" evidence="2">
    <location>
        <begin position="27"/>
        <end position="46"/>
    </location>
</feature>
<evidence type="ECO:0000313" key="5">
    <source>
        <dbReference type="Proteomes" id="UP000263642"/>
    </source>
</evidence>
<dbReference type="EMBL" id="DQAY01000147">
    <property type="protein sequence ID" value="HCO25991.1"/>
    <property type="molecule type" value="Genomic_DNA"/>
</dbReference>
<dbReference type="SUPFAM" id="SSF46689">
    <property type="entry name" value="Homeodomain-like"/>
    <property type="match status" value="1"/>
</dbReference>
<dbReference type="InterPro" id="IPR050109">
    <property type="entry name" value="HTH-type_TetR-like_transc_reg"/>
</dbReference>
<evidence type="ECO:0000259" key="3">
    <source>
        <dbReference type="PROSITE" id="PS50977"/>
    </source>
</evidence>
<dbReference type="InterPro" id="IPR015292">
    <property type="entry name" value="Tscrpt_reg_YbiH_C"/>
</dbReference>
<comment type="caution">
    <text evidence="4">The sequence shown here is derived from an EMBL/GenBank/DDBJ whole genome shotgun (WGS) entry which is preliminary data.</text>
</comment>
<dbReference type="Pfam" id="PF00440">
    <property type="entry name" value="TetR_N"/>
    <property type="match status" value="1"/>
</dbReference>
<feature type="domain" description="HTH tetR-type" evidence="3">
    <location>
        <begin position="4"/>
        <end position="64"/>
    </location>
</feature>
<dbReference type="Gene3D" id="1.10.10.60">
    <property type="entry name" value="Homeodomain-like"/>
    <property type="match status" value="1"/>
</dbReference>
<name>A0A3D3RAX4_9PLAN</name>
<sequence length="222" mass="25473">MSTINVREKLLEVAGPVFSEKGFEKATVREICQKADVNLASVNYYFGDKEQLYLEVICLAKQMGVSRAPLPEWTENTPPEQKLEDWVKTLVRRMLGTGELSWSNHLIMREVLRPTRACEHLVQELFRPFVNIADNILLEILGEDVPDHRRMQCVFSIAAQCQFYRVSGGLVTLMLGEEEQKAHYNTEQIIEHILQFSLSAIKNLKHEYLSSEMESSSSLNQI</sequence>
<dbReference type="PROSITE" id="PS50977">
    <property type="entry name" value="HTH_TETR_2"/>
    <property type="match status" value="1"/>
</dbReference>
<dbReference type="Gene3D" id="1.10.357.10">
    <property type="entry name" value="Tetracycline Repressor, domain 2"/>
    <property type="match status" value="1"/>
</dbReference>
<proteinExistence type="predicted"/>
<reference evidence="4 5" key="1">
    <citation type="journal article" date="2018" name="Nat. Biotechnol.">
        <title>A standardized bacterial taxonomy based on genome phylogeny substantially revises the tree of life.</title>
        <authorList>
            <person name="Parks D.H."/>
            <person name="Chuvochina M."/>
            <person name="Waite D.W."/>
            <person name="Rinke C."/>
            <person name="Skarshewski A."/>
            <person name="Chaumeil P.A."/>
            <person name="Hugenholtz P."/>
        </authorList>
    </citation>
    <scope>NUCLEOTIDE SEQUENCE [LARGE SCALE GENOMIC DNA]</scope>
    <source>
        <strain evidence="4">UBA9375</strain>
    </source>
</reference>
<dbReference type="InterPro" id="IPR023772">
    <property type="entry name" value="DNA-bd_HTH_TetR-type_CS"/>
</dbReference>
<dbReference type="PANTHER" id="PTHR30055:SF226">
    <property type="entry name" value="HTH-TYPE TRANSCRIPTIONAL REGULATOR PKSA"/>
    <property type="match status" value="1"/>
</dbReference>
<dbReference type="InterPro" id="IPR036271">
    <property type="entry name" value="Tet_transcr_reg_TetR-rel_C_sf"/>
</dbReference>
<dbReference type="InterPro" id="IPR001647">
    <property type="entry name" value="HTH_TetR"/>
</dbReference>
<dbReference type="PROSITE" id="PS01081">
    <property type="entry name" value="HTH_TETR_1"/>
    <property type="match status" value="1"/>
</dbReference>
<dbReference type="AlphaFoldDB" id="A0A3D3RAX4"/>
<evidence type="ECO:0000313" key="4">
    <source>
        <dbReference type="EMBL" id="HCO25991.1"/>
    </source>
</evidence>
<keyword evidence="1 2" id="KW-0238">DNA-binding</keyword>
<dbReference type="InterPro" id="IPR009057">
    <property type="entry name" value="Homeodomain-like_sf"/>
</dbReference>
<dbReference type="Proteomes" id="UP000263642">
    <property type="component" value="Unassembled WGS sequence"/>
</dbReference>
<dbReference type="PANTHER" id="PTHR30055">
    <property type="entry name" value="HTH-TYPE TRANSCRIPTIONAL REGULATOR RUTR"/>
    <property type="match status" value="1"/>
</dbReference>
<dbReference type="PRINTS" id="PR00455">
    <property type="entry name" value="HTHTETR"/>
</dbReference>
<organism evidence="4 5">
    <name type="scientific">Gimesia maris</name>
    <dbReference type="NCBI Taxonomy" id="122"/>
    <lineage>
        <taxon>Bacteria</taxon>
        <taxon>Pseudomonadati</taxon>
        <taxon>Planctomycetota</taxon>
        <taxon>Planctomycetia</taxon>
        <taxon>Planctomycetales</taxon>
        <taxon>Planctomycetaceae</taxon>
        <taxon>Gimesia</taxon>
    </lineage>
</organism>
<dbReference type="Pfam" id="PF09209">
    <property type="entry name" value="CecR_C"/>
    <property type="match status" value="1"/>
</dbReference>
<evidence type="ECO:0000256" key="1">
    <source>
        <dbReference type="ARBA" id="ARBA00023125"/>
    </source>
</evidence>
<dbReference type="SUPFAM" id="SSF48498">
    <property type="entry name" value="Tetracyclin repressor-like, C-terminal domain"/>
    <property type="match status" value="1"/>
</dbReference>
<gene>
    <name evidence="4" type="ORF">DIT97_24285</name>
</gene>
<evidence type="ECO:0000256" key="2">
    <source>
        <dbReference type="PROSITE-ProRule" id="PRU00335"/>
    </source>
</evidence>
<dbReference type="RefSeq" id="WP_154931992.1">
    <property type="nucleotide sequence ID" value="NZ_CAXBMG010000025.1"/>
</dbReference>
<dbReference type="GO" id="GO:0000976">
    <property type="term" value="F:transcription cis-regulatory region binding"/>
    <property type="evidence" value="ECO:0007669"/>
    <property type="project" value="TreeGrafter"/>
</dbReference>
<accession>A0A3D3RAX4</accession>